<reference evidence="4 5" key="1">
    <citation type="submission" date="2024-11" db="EMBL/GenBank/DDBJ databases">
        <title>A near-complete genome assembly of Cinchona calisaya.</title>
        <authorList>
            <person name="Lian D.C."/>
            <person name="Zhao X.W."/>
            <person name="Wei L."/>
        </authorList>
    </citation>
    <scope>NUCLEOTIDE SEQUENCE [LARGE SCALE GENOMIC DNA]</scope>
    <source>
        <tissue evidence="4">Nenye</tissue>
    </source>
</reference>
<organism evidence="4 5">
    <name type="scientific">Cinchona calisaya</name>
    <dbReference type="NCBI Taxonomy" id="153742"/>
    <lineage>
        <taxon>Eukaryota</taxon>
        <taxon>Viridiplantae</taxon>
        <taxon>Streptophyta</taxon>
        <taxon>Embryophyta</taxon>
        <taxon>Tracheophyta</taxon>
        <taxon>Spermatophyta</taxon>
        <taxon>Magnoliopsida</taxon>
        <taxon>eudicotyledons</taxon>
        <taxon>Gunneridae</taxon>
        <taxon>Pentapetalae</taxon>
        <taxon>asterids</taxon>
        <taxon>lamiids</taxon>
        <taxon>Gentianales</taxon>
        <taxon>Rubiaceae</taxon>
        <taxon>Cinchonoideae</taxon>
        <taxon>Cinchoneae</taxon>
        <taxon>Cinchona</taxon>
    </lineage>
</organism>
<dbReference type="PANTHER" id="PTHR37984">
    <property type="entry name" value="PROTEIN CBG26694"/>
    <property type="match status" value="1"/>
</dbReference>
<evidence type="ECO:0000313" key="5">
    <source>
        <dbReference type="Proteomes" id="UP001630127"/>
    </source>
</evidence>
<keyword evidence="1" id="KW-0511">Multifunctional enzyme</keyword>
<dbReference type="InterPro" id="IPR043502">
    <property type="entry name" value="DNA/RNA_pol_sf"/>
</dbReference>
<dbReference type="AlphaFoldDB" id="A0ABD3A4H5"/>
<dbReference type="InterPro" id="IPR041577">
    <property type="entry name" value="RT_RNaseH_2"/>
</dbReference>
<dbReference type="FunFam" id="1.10.340.70:FF:000001">
    <property type="entry name" value="Retrovirus-related Pol polyprotein from transposon gypsy-like Protein"/>
    <property type="match status" value="1"/>
</dbReference>
<dbReference type="EMBL" id="JBJUIK010000005">
    <property type="protein sequence ID" value="KAL3526614.1"/>
    <property type="molecule type" value="Genomic_DNA"/>
</dbReference>
<keyword evidence="5" id="KW-1185">Reference proteome</keyword>
<dbReference type="GO" id="GO:0003824">
    <property type="term" value="F:catalytic activity"/>
    <property type="evidence" value="ECO:0007669"/>
    <property type="project" value="UniProtKB-KW"/>
</dbReference>
<dbReference type="Pfam" id="PF17921">
    <property type="entry name" value="Integrase_H2C2"/>
    <property type="match status" value="1"/>
</dbReference>
<dbReference type="Pfam" id="PF17919">
    <property type="entry name" value="RT_RNaseH_2"/>
    <property type="match status" value="1"/>
</dbReference>
<dbReference type="InterPro" id="IPR041588">
    <property type="entry name" value="Integrase_H2C2"/>
</dbReference>
<protein>
    <recommendedName>
        <fullName evidence="6">Integrase zinc-binding domain-containing protein</fullName>
    </recommendedName>
</protein>
<name>A0ABD3A4H5_9GENT</name>
<dbReference type="Proteomes" id="UP001630127">
    <property type="component" value="Unassembled WGS sequence"/>
</dbReference>
<evidence type="ECO:0000256" key="1">
    <source>
        <dbReference type="ARBA" id="ARBA00023268"/>
    </source>
</evidence>
<dbReference type="SUPFAM" id="SSF56672">
    <property type="entry name" value="DNA/RNA polymerases"/>
    <property type="match status" value="1"/>
</dbReference>
<evidence type="ECO:0008006" key="6">
    <source>
        <dbReference type="Google" id="ProtNLM"/>
    </source>
</evidence>
<feature type="domain" description="Reverse transcriptase/retrotransposon-derived protein RNase H-like" evidence="2">
    <location>
        <begin position="35"/>
        <end position="93"/>
    </location>
</feature>
<evidence type="ECO:0000313" key="4">
    <source>
        <dbReference type="EMBL" id="KAL3526614.1"/>
    </source>
</evidence>
<accession>A0ABD3A4H5</accession>
<evidence type="ECO:0000259" key="3">
    <source>
        <dbReference type="Pfam" id="PF17921"/>
    </source>
</evidence>
<dbReference type="Gene3D" id="1.10.340.70">
    <property type="match status" value="1"/>
</dbReference>
<dbReference type="PANTHER" id="PTHR37984:SF5">
    <property type="entry name" value="PROTEIN NYNRIN-LIKE"/>
    <property type="match status" value="1"/>
</dbReference>
<gene>
    <name evidence="4" type="ORF">ACH5RR_011270</name>
</gene>
<proteinExistence type="predicted"/>
<evidence type="ECO:0000259" key="2">
    <source>
        <dbReference type="Pfam" id="PF17919"/>
    </source>
</evidence>
<feature type="domain" description="Integrase zinc-binding" evidence="3">
    <location>
        <begin position="192"/>
        <end position="247"/>
    </location>
</feature>
<dbReference type="InterPro" id="IPR050951">
    <property type="entry name" value="Retrovirus_Pol_polyprotein"/>
</dbReference>
<comment type="caution">
    <text evidence="4">The sequence shown here is derived from an EMBL/GenBank/DDBJ whole genome shotgun (WGS) entry which is preliminary data.</text>
</comment>
<sequence>MRDLNFILADDVEEIEFHDALGEQGETTGHLGQVDTQPLEKLKQALSTAPMLQLRNFTKPFVIETYASSAWIGSMLMQASYPIAYLSKGLSLRNKGLDYKIQYKKRAENKVVDAISRRFLEEINELPSTFVVAISSIKPDWMQEVLQSYDQDPECQQLIAQLVIDAHAVPLFQLSEGILKYQNMIYIGKATDLRQKIIRVLHDSFIGGHSGQKRTLQKVKSLFHWPGLGQEVDAFVQQCDTCQRNKPEHFPYPRLLQPLPIPNQAWK</sequence>